<dbReference type="InterPro" id="IPR050490">
    <property type="entry name" value="Bact_solute-bd_prot1"/>
</dbReference>
<dbReference type="OrthoDB" id="9787283at2"/>
<dbReference type="Gene3D" id="3.40.190.10">
    <property type="entry name" value="Periplasmic binding protein-like II"/>
    <property type="match status" value="2"/>
</dbReference>
<dbReference type="AlphaFoldDB" id="A0A3D9IFJ3"/>
<protein>
    <submittedName>
        <fullName evidence="2">ABC-type glycerol-3-phosphate transport system substrate-binding protein</fullName>
    </submittedName>
</protein>
<organism evidence="2 3">
    <name type="scientific">Cohnella phaseoli</name>
    <dbReference type="NCBI Taxonomy" id="456490"/>
    <lineage>
        <taxon>Bacteria</taxon>
        <taxon>Bacillati</taxon>
        <taxon>Bacillota</taxon>
        <taxon>Bacilli</taxon>
        <taxon>Bacillales</taxon>
        <taxon>Paenibacillaceae</taxon>
        <taxon>Cohnella</taxon>
    </lineage>
</organism>
<evidence type="ECO:0000313" key="3">
    <source>
        <dbReference type="Proteomes" id="UP000256977"/>
    </source>
</evidence>
<comment type="caution">
    <text evidence="2">The sequence shown here is derived from an EMBL/GenBank/DDBJ whole genome shotgun (WGS) entry which is preliminary data.</text>
</comment>
<keyword evidence="1" id="KW-0732">Signal</keyword>
<dbReference type="EMBL" id="QRDZ01000030">
    <property type="protein sequence ID" value="RED60553.1"/>
    <property type="molecule type" value="Genomic_DNA"/>
</dbReference>
<keyword evidence="3" id="KW-1185">Reference proteome</keyword>
<evidence type="ECO:0000256" key="1">
    <source>
        <dbReference type="ARBA" id="ARBA00022729"/>
    </source>
</evidence>
<name>A0A3D9IFJ3_9BACL</name>
<dbReference type="RefSeq" id="WP_147310292.1">
    <property type="nucleotide sequence ID" value="NZ_QRDZ01000030.1"/>
</dbReference>
<gene>
    <name evidence="2" type="ORF">DFP98_13075</name>
</gene>
<dbReference type="PANTHER" id="PTHR43649">
    <property type="entry name" value="ARABINOSE-BINDING PROTEIN-RELATED"/>
    <property type="match status" value="1"/>
</dbReference>
<evidence type="ECO:0000313" key="2">
    <source>
        <dbReference type="EMBL" id="RED60553.1"/>
    </source>
</evidence>
<dbReference type="PANTHER" id="PTHR43649:SF33">
    <property type="entry name" value="POLYGALACTURONAN_RHAMNOGALACTURONAN-BINDING PROTEIN YTCQ"/>
    <property type="match status" value="1"/>
</dbReference>
<dbReference type="Proteomes" id="UP000256977">
    <property type="component" value="Unassembled WGS sequence"/>
</dbReference>
<reference evidence="2 3" key="1">
    <citation type="submission" date="2018-07" db="EMBL/GenBank/DDBJ databases">
        <title>Genomic Encyclopedia of Type Strains, Phase III (KMG-III): the genomes of soil and plant-associated and newly described type strains.</title>
        <authorList>
            <person name="Whitman W."/>
        </authorList>
    </citation>
    <scope>NUCLEOTIDE SEQUENCE [LARGE SCALE GENOMIC DNA]</scope>
    <source>
        <strain evidence="2 3">CECT 7287</strain>
    </source>
</reference>
<accession>A0A3D9IFJ3</accession>
<sequence>MRKAIWIILLCLLAGGGSALYVWNTMKQSEHDEGEYSLYETEKPQIELSLYFSVPDQARIRDESRDFVRKTIEEKFNVRLNVRYMAAGDNYDAQLTALLHANNAPDMWIVRNSDGGSKHTLDGVLADMTAYISPLTMPRYFKYWETERELIGYQIHNRFSRAPVPYDKNDYRSYYIRKDWLDRLGLEVPATYEQYLEVLRAFTFGDPDGNGHNDTYGFSTSGNGTRLSADWPEYIKNGLAYPAFMENNRFVDMESDPKIEEVVNDIVRVLDEGVIDPDWFLNKGNQHIEKAVRGEVGIVLGETADFAMDANPQSLQSRSKAFHSEANWIPFSPFGNKPLRTGIDPGYPFVFAKATADNEPEKLVRLVEVLDWLVGEEGFLLTHYGLEGKHYVREGNSIALLDEEQEREIRQTGDFRSVWSFLTPELPNVFGLQVVNARLTDHDRQVKEYLAGMPAEEKLGTALTPPIGIDEGLFRAKQDEFQVKMLFSEKSGRNWPIYRAQIMHEYYGEQILRNFESQVRKARKSS</sequence>
<proteinExistence type="predicted"/>
<dbReference type="SUPFAM" id="SSF53850">
    <property type="entry name" value="Periplasmic binding protein-like II"/>
    <property type="match status" value="1"/>
</dbReference>